<dbReference type="RefSeq" id="WP_022470980.1">
    <property type="nucleotide sequence ID" value="NZ_AP022660.1"/>
</dbReference>
<dbReference type="EMBL" id="WCSY01000010">
    <property type="protein sequence ID" value="KAB4312516.1"/>
    <property type="molecule type" value="Genomic_DNA"/>
</dbReference>
<accession>A0A0P0FCY5</accession>
<evidence type="ECO:0000313" key="1">
    <source>
        <dbReference type="EMBL" id="BCA50875.1"/>
    </source>
</evidence>
<dbReference type="EMBL" id="AP022660">
    <property type="protein sequence ID" value="BCA50875.1"/>
    <property type="molecule type" value="Genomic_DNA"/>
</dbReference>
<sequence length="114" mass="13018">MRKEVEQLALMGAMPDEADERITAALVDEYADLLGKIVKPVTLDEAHILIKLFPPTALYGIEWTLLHLIESVYSEIKSLEYRELINECNSTEFKKMLVQRLNNSQQKKVINEAG</sequence>
<dbReference type="EMBL" id="JAHYQA010000011">
    <property type="protein sequence ID" value="MCE9239092.1"/>
    <property type="molecule type" value="Genomic_DNA"/>
</dbReference>
<reference evidence="2 4" key="1">
    <citation type="journal article" date="2019" name="Nat. Med.">
        <title>A library of human gut bacterial isolates paired with longitudinal multiomics data enables mechanistic microbiome research.</title>
        <authorList>
            <person name="Poyet M."/>
            <person name="Groussin M."/>
            <person name="Gibbons S.M."/>
            <person name="Avila-Pacheco J."/>
            <person name="Jiang X."/>
            <person name="Kearney S.M."/>
            <person name="Perrotta A.R."/>
            <person name="Berdy B."/>
            <person name="Zhao S."/>
            <person name="Lieberman T.D."/>
            <person name="Swanson P.K."/>
            <person name="Smith M."/>
            <person name="Roesemann S."/>
            <person name="Alexander J.E."/>
            <person name="Rich S.A."/>
            <person name="Livny J."/>
            <person name="Vlamakis H."/>
            <person name="Clish C."/>
            <person name="Bullock K."/>
            <person name="Deik A."/>
            <person name="Scott J."/>
            <person name="Pierce K.A."/>
            <person name="Xavier R.J."/>
            <person name="Alm E.J."/>
        </authorList>
    </citation>
    <scope>NUCLEOTIDE SEQUENCE [LARGE SCALE GENOMIC DNA]</scope>
    <source>
        <strain evidence="2 4">BIOML-A188</strain>
    </source>
</reference>
<dbReference type="Proteomes" id="UP000500882">
    <property type="component" value="Chromosome"/>
</dbReference>
<dbReference type="KEGG" id="btho:Btheta7330_01754"/>
<reference evidence="3" key="3">
    <citation type="submission" date="2021-07" db="EMBL/GenBank/DDBJ databases">
        <title>Comparative genomics of Bacteroides fragilis group isolates reveals species-dependent resistance mechanisms and validates clinical tools for resistance prediction.</title>
        <authorList>
            <person name="Wallace M.J."/>
            <person name="Jean S."/>
            <person name="Wallace M.A."/>
            <person name="Carey-Ann B.D."/>
            <person name="Dantas G."/>
        </authorList>
    </citation>
    <scope>NUCLEOTIDE SEQUENCE</scope>
    <source>
        <strain evidence="3">BJH_160</strain>
    </source>
</reference>
<organism evidence="2 4">
    <name type="scientific">Bacteroides thetaiotaomicron</name>
    <dbReference type="NCBI Taxonomy" id="818"/>
    <lineage>
        <taxon>Bacteria</taxon>
        <taxon>Pseudomonadati</taxon>
        <taxon>Bacteroidota</taxon>
        <taxon>Bacteroidia</taxon>
        <taxon>Bacteroidales</taxon>
        <taxon>Bacteroidaceae</taxon>
        <taxon>Bacteroides</taxon>
    </lineage>
</organism>
<evidence type="ECO:0000313" key="2">
    <source>
        <dbReference type="EMBL" id="KAB4312516.1"/>
    </source>
</evidence>
<reference evidence="1 5" key="2">
    <citation type="submission" date="2020-02" db="EMBL/GenBank/DDBJ databases">
        <title>Whole-genome sequencing and comparative analysis of the genomes of Bacteroides thetaiotaomicron and Escherichia coli isolated from a healthy resident in Vietnam.</title>
        <authorList>
            <person name="Mohsin M."/>
            <person name="Tanaka K."/>
            <person name="Kawahara R."/>
            <person name="Kondo S."/>
            <person name="Noguchi H."/>
            <person name="Motooka D."/>
            <person name="Nakamura S."/>
            <person name="Khong D.T."/>
            <person name="Nguyen T.N."/>
            <person name="Tran H.T."/>
            <person name="Yamamoto Y."/>
        </authorList>
    </citation>
    <scope>NUCLEOTIDE SEQUENCE [LARGE SCALE GENOMIC DNA]</scope>
    <source>
        <strain evidence="1 5">F9-2</strain>
    </source>
</reference>
<name>A0A0P0FCY5_BACT4</name>
<protein>
    <submittedName>
        <fullName evidence="2">Uncharacterized protein</fullName>
    </submittedName>
</protein>
<evidence type="ECO:0000313" key="4">
    <source>
        <dbReference type="Proteomes" id="UP000440614"/>
    </source>
</evidence>
<dbReference type="Proteomes" id="UP001200544">
    <property type="component" value="Unassembled WGS sequence"/>
</dbReference>
<dbReference type="AlphaFoldDB" id="A0A0P0FCY5"/>
<dbReference type="Proteomes" id="UP000440614">
    <property type="component" value="Unassembled WGS sequence"/>
</dbReference>
<proteinExistence type="predicted"/>
<evidence type="ECO:0000313" key="3">
    <source>
        <dbReference type="EMBL" id="MCE9239092.1"/>
    </source>
</evidence>
<gene>
    <name evidence="1" type="ORF">BatF92_28170</name>
    <name evidence="2" type="ORF">GAO51_11580</name>
    <name evidence="3" type="ORF">K0H07_18260</name>
</gene>
<evidence type="ECO:0000313" key="5">
    <source>
        <dbReference type="Proteomes" id="UP000500882"/>
    </source>
</evidence>